<evidence type="ECO:0000256" key="6">
    <source>
        <dbReference type="ARBA" id="ARBA00022692"/>
    </source>
</evidence>
<dbReference type="PANTHER" id="PTHR10903:SF135">
    <property type="entry name" value="TRANSLOCASE OF CHLOROPLAST 120, CHLOROPLASTIC-RELATED"/>
    <property type="match status" value="1"/>
</dbReference>
<dbReference type="InterPro" id="IPR027417">
    <property type="entry name" value="P-loop_NTPase"/>
</dbReference>
<gene>
    <name evidence="16" type="ORF">G7Y89_g5118</name>
</gene>
<evidence type="ECO:0000313" key="16">
    <source>
        <dbReference type="EMBL" id="KAF4633013.1"/>
    </source>
</evidence>
<comment type="caution">
    <text evidence="16">The sequence shown here is derived from an EMBL/GenBank/DDBJ whole genome shotgun (WGS) entry which is preliminary data.</text>
</comment>
<organism evidence="16 17">
    <name type="scientific">Cudoniella acicularis</name>
    <dbReference type="NCBI Taxonomy" id="354080"/>
    <lineage>
        <taxon>Eukaryota</taxon>
        <taxon>Fungi</taxon>
        <taxon>Dikarya</taxon>
        <taxon>Ascomycota</taxon>
        <taxon>Pezizomycotina</taxon>
        <taxon>Leotiomycetes</taxon>
        <taxon>Helotiales</taxon>
        <taxon>Tricladiaceae</taxon>
        <taxon>Cudoniella</taxon>
    </lineage>
</organism>
<comment type="cofactor">
    <cofactor evidence="1">
        <name>Mg(2+)</name>
        <dbReference type="ChEBI" id="CHEBI:18420"/>
    </cofactor>
</comment>
<keyword evidence="4" id="KW-0150">Chloroplast</keyword>
<keyword evidence="7" id="KW-0479">Metal-binding</keyword>
<evidence type="ECO:0000256" key="1">
    <source>
        <dbReference type="ARBA" id="ARBA00001946"/>
    </source>
</evidence>
<dbReference type="GO" id="GO:0046872">
    <property type="term" value="F:metal ion binding"/>
    <property type="evidence" value="ECO:0007669"/>
    <property type="project" value="UniProtKB-KW"/>
</dbReference>
<dbReference type="GO" id="GO:0016787">
    <property type="term" value="F:hydrolase activity"/>
    <property type="evidence" value="ECO:0007669"/>
    <property type="project" value="UniProtKB-KW"/>
</dbReference>
<evidence type="ECO:0000256" key="9">
    <source>
        <dbReference type="ARBA" id="ARBA00022805"/>
    </source>
</evidence>
<keyword evidence="5" id="KW-0934">Plastid</keyword>
<dbReference type="OrthoDB" id="8954335at2759"/>
<evidence type="ECO:0000259" key="15">
    <source>
        <dbReference type="Pfam" id="PF01926"/>
    </source>
</evidence>
<evidence type="ECO:0000256" key="4">
    <source>
        <dbReference type="ARBA" id="ARBA00022528"/>
    </source>
</evidence>
<dbReference type="GO" id="GO:0005525">
    <property type="term" value="F:GTP binding"/>
    <property type="evidence" value="ECO:0007669"/>
    <property type="project" value="InterPro"/>
</dbReference>
<keyword evidence="8" id="KW-0378">Hydrolase</keyword>
<keyword evidence="13" id="KW-0472">Membrane</keyword>
<dbReference type="EMBL" id="JAAMPI010000298">
    <property type="protein sequence ID" value="KAF4633013.1"/>
    <property type="molecule type" value="Genomic_DNA"/>
</dbReference>
<dbReference type="GO" id="GO:0015031">
    <property type="term" value="P:protein transport"/>
    <property type="evidence" value="ECO:0007669"/>
    <property type="project" value="UniProtKB-KW"/>
</dbReference>
<keyword evidence="9" id="KW-1002">Plastid outer membrane</keyword>
<dbReference type="Proteomes" id="UP000566819">
    <property type="component" value="Unassembled WGS sequence"/>
</dbReference>
<keyword evidence="11" id="KW-0653">Protein transport</keyword>
<evidence type="ECO:0000256" key="7">
    <source>
        <dbReference type="ARBA" id="ARBA00022723"/>
    </source>
</evidence>
<evidence type="ECO:0000256" key="13">
    <source>
        <dbReference type="ARBA" id="ARBA00023136"/>
    </source>
</evidence>
<keyword evidence="3" id="KW-0813">Transport</keyword>
<dbReference type="PANTHER" id="PTHR10903">
    <property type="entry name" value="GTPASE, IMAP FAMILY MEMBER-RELATED"/>
    <property type="match status" value="1"/>
</dbReference>
<protein>
    <recommendedName>
        <fullName evidence="15">G domain-containing protein</fullName>
    </recommendedName>
</protein>
<evidence type="ECO:0000256" key="14">
    <source>
        <dbReference type="ARBA" id="ARBA00024013"/>
    </source>
</evidence>
<comment type="subcellular location">
    <subcellularLocation>
        <location evidence="2">Membrane</location>
        <topology evidence="2">Single-pass membrane protein</topology>
    </subcellularLocation>
    <subcellularLocation>
        <location evidence="14">Plastid</location>
        <location evidence="14">Chloroplast outer membrane</location>
    </subcellularLocation>
</comment>
<evidence type="ECO:0000313" key="17">
    <source>
        <dbReference type="Proteomes" id="UP000566819"/>
    </source>
</evidence>
<proteinExistence type="predicted"/>
<feature type="domain" description="G" evidence="15">
    <location>
        <begin position="14"/>
        <end position="73"/>
    </location>
</feature>
<evidence type="ECO:0000256" key="12">
    <source>
        <dbReference type="ARBA" id="ARBA00022989"/>
    </source>
</evidence>
<keyword evidence="17" id="KW-1185">Reference proteome</keyword>
<dbReference type="Gene3D" id="3.40.50.300">
    <property type="entry name" value="P-loop containing nucleotide triphosphate hydrolases"/>
    <property type="match status" value="1"/>
</dbReference>
<evidence type="ECO:0000256" key="2">
    <source>
        <dbReference type="ARBA" id="ARBA00004167"/>
    </source>
</evidence>
<reference evidence="16 17" key="1">
    <citation type="submission" date="2020-03" db="EMBL/GenBank/DDBJ databases">
        <title>Draft Genome Sequence of Cudoniella acicularis.</title>
        <authorList>
            <person name="Buettner E."/>
            <person name="Kellner H."/>
        </authorList>
    </citation>
    <scope>NUCLEOTIDE SEQUENCE [LARGE SCALE GENOMIC DNA]</scope>
    <source>
        <strain evidence="16 17">DSM 108380</strain>
    </source>
</reference>
<dbReference type="AlphaFoldDB" id="A0A8H4W3N8"/>
<dbReference type="InterPro" id="IPR045058">
    <property type="entry name" value="GIMA/IAN/Toc"/>
</dbReference>
<dbReference type="InterPro" id="IPR006073">
    <property type="entry name" value="GTP-bd"/>
</dbReference>
<evidence type="ECO:0000256" key="5">
    <source>
        <dbReference type="ARBA" id="ARBA00022640"/>
    </source>
</evidence>
<dbReference type="Pfam" id="PF01926">
    <property type="entry name" value="MMR_HSR1"/>
    <property type="match status" value="1"/>
</dbReference>
<sequence>MPNQMSSINEQGMVLVMGITGSGKSYFVNTLKQGSVGIGHTMDSCTSEPQIVETRIGETEVAVVDLPGFDDTHKSDVQVLSLISELVTTQYHIGMKLWGVVFLHPITDIRFQGSTGKVLSMFRGLVGEDALQNVVLATTHWGNVKDEDIPLAIGREHELRDKYWRDMLDKNAMMTRFEGSKASAEGIIAQLIGRNHVVLQLQKELVDEQMRLGKTAAATHLKVKVTRSTKECKDTIRQLKEELKGGVNNTKRLRIERSIAEAEAQILLLDSDEAKLEKRVGIDTAGALKKVDWKLAVDWQKALQIAISTLSLTFNIVNLILGGAL</sequence>
<accession>A0A8H4W3N8</accession>
<name>A0A8H4W3N8_9HELO</name>
<evidence type="ECO:0000256" key="10">
    <source>
        <dbReference type="ARBA" id="ARBA00022842"/>
    </source>
</evidence>
<evidence type="ECO:0000256" key="3">
    <source>
        <dbReference type="ARBA" id="ARBA00022448"/>
    </source>
</evidence>
<keyword evidence="12" id="KW-1133">Transmembrane helix</keyword>
<dbReference type="SUPFAM" id="SSF52540">
    <property type="entry name" value="P-loop containing nucleoside triphosphate hydrolases"/>
    <property type="match status" value="1"/>
</dbReference>
<dbReference type="GO" id="GO:0016020">
    <property type="term" value="C:membrane"/>
    <property type="evidence" value="ECO:0007669"/>
    <property type="project" value="UniProtKB-SubCell"/>
</dbReference>
<keyword evidence="10" id="KW-0460">Magnesium</keyword>
<evidence type="ECO:0000256" key="8">
    <source>
        <dbReference type="ARBA" id="ARBA00022801"/>
    </source>
</evidence>
<keyword evidence="6" id="KW-0812">Transmembrane</keyword>
<evidence type="ECO:0000256" key="11">
    <source>
        <dbReference type="ARBA" id="ARBA00022927"/>
    </source>
</evidence>